<comment type="pathway">
    <text evidence="4">Polyol metabolism; myo-inositol degradation into acetyl-CoA; acetyl-CoA from myo-inositol: step 1/7.</text>
</comment>
<proteinExistence type="inferred from homology"/>
<dbReference type="SUPFAM" id="SSF55347">
    <property type="entry name" value="Glyceraldehyde-3-phosphate dehydrogenase-like, C-terminal domain"/>
    <property type="match status" value="1"/>
</dbReference>
<evidence type="ECO:0000256" key="4">
    <source>
        <dbReference type="HAMAP-Rule" id="MF_01671"/>
    </source>
</evidence>
<dbReference type="Pfam" id="PF02894">
    <property type="entry name" value="GFO_IDH_MocA_C"/>
    <property type="match status" value="1"/>
</dbReference>
<dbReference type="SUPFAM" id="SSF51735">
    <property type="entry name" value="NAD(P)-binding Rossmann-fold domains"/>
    <property type="match status" value="1"/>
</dbReference>
<keyword evidence="2 4" id="KW-0560">Oxidoreductase</keyword>
<feature type="domain" description="Gfo/Idh/MocA-like oxidoreductase N-terminal" evidence="5">
    <location>
        <begin position="2"/>
        <end position="124"/>
    </location>
</feature>
<sequence>MIRVGVVGTGMIGQDHIHRITNVLKGAQVTAVNDVDEQRARQACAKEHLDAEVYESGIDLIQAPDVDAVIVTSWGPTHEEFVLAAIEADKPVFCEKPLAVTAEGCKRIVEAELQKEKQYVQVGYMRRYDKGYKALKKLVDEGQVGEPLVVHCAHRAPSAPNFSEDMPLTDSFPHEIDTLRWLLDDEFVSAQVVLPRKTSHSSIQDPHIILLETEKGTRIDAEIFVNCQYGYDIHCEIIGEQGIANLPEPASVLMRKQAKRTNEILVDWKERFLEAYDKEIQEWIDSVQAGKVTGPSAWDGYKVALTVEACVEAKSSREIIAVHKQEIPSLYAASDKLLKE</sequence>
<dbReference type="HAMAP" id="MF_01671">
    <property type="entry name" value="IolG"/>
    <property type="match status" value="1"/>
</dbReference>
<feature type="domain" description="Gfo/Idh/MocA-like oxidoreductase C-terminal" evidence="6">
    <location>
        <begin position="136"/>
        <end position="318"/>
    </location>
</feature>
<dbReference type="InterPro" id="IPR004104">
    <property type="entry name" value="Gfo/Idh/MocA-like_OxRdtase_C"/>
</dbReference>
<evidence type="ECO:0000256" key="1">
    <source>
        <dbReference type="ARBA" id="ARBA00010928"/>
    </source>
</evidence>
<evidence type="ECO:0000259" key="5">
    <source>
        <dbReference type="Pfam" id="PF01408"/>
    </source>
</evidence>
<reference evidence="7 8" key="1">
    <citation type="submission" date="2022-04" db="EMBL/GenBank/DDBJ databases">
        <title>Halobacillus sp. isolated from saltern.</title>
        <authorList>
            <person name="Won M."/>
            <person name="Lee C.-M."/>
            <person name="Woen H.-Y."/>
            <person name="Kwon S.-W."/>
        </authorList>
    </citation>
    <scope>NUCLEOTIDE SEQUENCE [LARGE SCALE GENOMIC DNA]</scope>
    <source>
        <strain evidence="7 8">SSBR10-3</strain>
    </source>
</reference>
<dbReference type="Proteomes" id="UP000831787">
    <property type="component" value="Chromosome"/>
</dbReference>
<protein>
    <recommendedName>
        <fullName evidence="4">Inositol 2-dehydrogenase/D-chiro-inositol 3-dehydrogenase</fullName>
        <ecNumber evidence="4">1.1.1.18</ecNumber>
        <ecNumber evidence="4">1.1.1.369</ecNumber>
    </recommendedName>
    <alternativeName>
        <fullName evidence="4">Myo-inositol 2-dehydrogenase/D-chiro-inositol 3-dehydrogenase</fullName>
        <shortName evidence="4">MI 2-dehydrogenase/DCI 3-dehydrogenase</shortName>
    </alternativeName>
</protein>
<dbReference type="PANTHER" id="PTHR43593">
    <property type="match status" value="1"/>
</dbReference>
<keyword evidence="8" id="KW-1185">Reference proteome</keyword>
<dbReference type="EMBL" id="CP095073">
    <property type="protein sequence ID" value="UOQ45555.1"/>
    <property type="molecule type" value="Genomic_DNA"/>
</dbReference>
<dbReference type="Pfam" id="PF01408">
    <property type="entry name" value="GFO_IDH_MocA"/>
    <property type="match status" value="1"/>
</dbReference>
<comment type="subunit">
    <text evidence="4">Homotetramer.</text>
</comment>
<organism evidence="7 8">
    <name type="scientific">Halobacillus salinarum</name>
    <dbReference type="NCBI Taxonomy" id="2932257"/>
    <lineage>
        <taxon>Bacteria</taxon>
        <taxon>Bacillati</taxon>
        <taxon>Bacillota</taxon>
        <taxon>Bacilli</taxon>
        <taxon>Bacillales</taxon>
        <taxon>Bacillaceae</taxon>
        <taxon>Halobacillus</taxon>
    </lineage>
</organism>
<dbReference type="InterPro" id="IPR000683">
    <property type="entry name" value="Gfo/Idh/MocA-like_OxRdtase_N"/>
</dbReference>
<dbReference type="EC" id="1.1.1.18" evidence="4"/>
<dbReference type="RefSeq" id="WP_244712335.1">
    <property type="nucleotide sequence ID" value="NZ_CP095073.1"/>
</dbReference>
<comment type="catalytic activity">
    <reaction evidence="4">
        <text>1D-chiro-inositol + NAD(+) = scyllo-inosine + NADH + H(+)</text>
        <dbReference type="Rhea" id="RHEA:25832"/>
        <dbReference type="ChEBI" id="CHEBI:15378"/>
        <dbReference type="ChEBI" id="CHEBI:27372"/>
        <dbReference type="ChEBI" id="CHEBI:50920"/>
        <dbReference type="ChEBI" id="CHEBI:57540"/>
        <dbReference type="ChEBI" id="CHEBI:57945"/>
        <dbReference type="EC" id="1.1.1.369"/>
    </reaction>
</comment>
<comment type="similarity">
    <text evidence="1 4">Belongs to the Gfo/Idh/MocA family.</text>
</comment>
<evidence type="ECO:0000313" key="7">
    <source>
        <dbReference type="EMBL" id="UOQ45555.1"/>
    </source>
</evidence>
<comment type="catalytic activity">
    <reaction evidence="4">
        <text>myo-inositol + NAD(+) = scyllo-inosose + NADH + H(+)</text>
        <dbReference type="Rhea" id="RHEA:16949"/>
        <dbReference type="ChEBI" id="CHEBI:15378"/>
        <dbReference type="ChEBI" id="CHEBI:17268"/>
        <dbReference type="ChEBI" id="CHEBI:17811"/>
        <dbReference type="ChEBI" id="CHEBI:57540"/>
        <dbReference type="ChEBI" id="CHEBI:57945"/>
        <dbReference type="EC" id="1.1.1.18"/>
    </reaction>
</comment>
<dbReference type="EC" id="1.1.1.369" evidence="4"/>
<gene>
    <name evidence="4" type="primary">iolG</name>
    <name evidence="7" type="ORF">MUN89_06320</name>
</gene>
<comment type="function">
    <text evidence="4">Involved in the oxidation of myo-inositol (MI) and D-chiro-inositol (DCI) to 2-keto-myo-inositol (2KMI or 2-inosose) and 1-keto-D-chiro-inositol (1KDCI), respectively.</text>
</comment>
<evidence type="ECO:0000259" key="6">
    <source>
        <dbReference type="Pfam" id="PF02894"/>
    </source>
</evidence>
<dbReference type="InterPro" id="IPR050424">
    <property type="entry name" value="Gfo-Idh-MocA_inositol_DH"/>
</dbReference>
<evidence type="ECO:0000256" key="3">
    <source>
        <dbReference type="ARBA" id="ARBA00023027"/>
    </source>
</evidence>
<keyword evidence="3 4" id="KW-0520">NAD</keyword>
<evidence type="ECO:0000313" key="8">
    <source>
        <dbReference type="Proteomes" id="UP000831787"/>
    </source>
</evidence>
<dbReference type="InterPro" id="IPR023794">
    <property type="entry name" value="MI/DCI_dehydrogenase"/>
</dbReference>
<dbReference type="PANTHER" id="PTHR43593:SF1">
    <property type="entry name" value="INOSITOL 2-DEHYDROGENASE"/>
    <property type="match status" value="1"/>
</dbReference>
<dbReference type="Gene3D" id="3.30.360.10">
    <property type="entry name" value="Dihydrodipicolinate Reductase, domain 2"/>
    <property type="match status" value="1"/>
</dbReference>
<accession>A0ABY4EMD9</accession>
<dbReference type="Gene3D" id="3.40.50.720">
    <property type="entry name" value="NAD(P)-binding Rossmann-like Domain"/>
    <property type="match status" value="1"/>
</dbReference>
<evidence type="ECO:0000256" key="2">
    <source>
        <dbReference type="ARBA" id="ARBA00023002"/>
    </source>
</evidence>
<name>A0ABY4EMD9_9BACI</name>
<dbReference type="InterPro" id="IPR036291">
    <property type="entry name" value="NAD(P)-bd_dom_sf"/>
</dbReference>